<dbReference type="GeneID" id="68097451"/>
<feature type="region of interest" description="Disordered" evidence="1">
    <location>
        <begin position="462"/>
        <end position="575"/>
    </location>
</feature>
<evidence type="ECO:0000313" key="2">
    <source>
        <dbReference type="EMBL" id="KAG2383029.1"/>
    </source>
</evidence>
<feature type="compositionally biased region" description="Low complexity" evidence="1">
    <location>
        <begin position="175"/>
        <end position="192"/>
    </location>
</feature>
<feature type="region of interest" description="Disordered" evidence="1">
    <location>
        <begin position="651"/>
        <end position="715"/>
    </location>
</feature>
<feature type="compositionally biased region" description="Basic and acidic residues" evidence="1">
    <location>
        <begin position="651"/>
        <end position="668"/>
    </location>
</feature>
<feature type="compositionally biased region" description="Low complexity" evidence="1">
    <location>
        <begin position="205"/>
        <end position="214"/>
    </location>
</feature>
<feature type="compositionally biased region" description="Polar residues" evidence="1">
    <location>
        <begin position="142"/>
        <end position="151"/>
    </location>
</feature>
<reference evidence="2 3" key="1">
    <citation type="journal article" date="2018" name="BMC Genomics">
        <title>The genome of Naegleria lovaniensis, the basis for a comparative approach to unravel pathogenicity factors of the human pathogenic amoeba N. fowleri.</title>
        <authorList>
            <person name="Liechti N."/>
            <person name="Schurch N."/>
            <person name="Bruggmann R."/>
            <person name="Wittwer M."/>
        </authorList>
    </citation>
    <scope>NUCLEOTIDE SEQUENCE [LARGE SCALE GENOMIC DNA]</scope>
    <source>
        <strain evidence="2 3">ATCC 30569</strain>
    </source>
</reference>
<dbReference type="AlphaFoldDB" id="A0AA88KIP0"/>
<proteinExistence type="predicted"/>
<comment type="caution">
    <text evidence="2">The sequence shown here is derived from an EMBL/GenBank/DDBJ whole genome shotgun (WGS) entry which is preliminary data.</text>
</comment>
<name>A0AA88KIP0_NAELO</name>
<accession>A0AA88KIP0</accession>
<feature type="compositionally biased region" description="Polar residues" evidence="1">
    <location>
        <begin position="690"/>
        <end position="701"/>
    </location>
</feature>
<feature type="compositionally biased region" description="Basic residues" evidence="1">
    <location>
        <begin position="778"/>
        <end position="793"/>
    </location>
</feature>
<feature type="compositionally biased region" description="Polar residues" evidence="1">
    <location>
        <begin position="565"/>
        <end position="575"/>
    </location>
</feature>
<gene>
    <name evidence="2" type="ORF">C9374_004996</name>
</gene>
<feature type="compositionally biased region" description="Low complexity" evidence="1">
    <location>
        <begin position="540"/>
        <end position="553"/>
    </location>
</feature>
<feature type="region of interest" description="Disordered" evidence="1">
    <location>
        <begin position="315"/>
        <end position="339"/>
    </location>
</feature>
<feature type="region of interest" description="Disordered" evidence="1">
    <location>
        <begin position="142"/>
        <end position="214"/>
    </location>
</feature>
<dbReference type="EMBL" id="PYSW02000022">
    <property type="protein sequence ID" value="KAG2383029.1"/>
    <property type="molecule type" value="Genomic_DNA"/>
</dbReference>
<dbReference type="RefSeq" id="XP_044548708.1">
    <property type="nucleotide sequence ID" value="XM_044694696.1"/>
</dbReference>
<evidence type="ECO:0000256" key="1">
    <source>
        <dbReference type="SAM" id="MobiDB-lite"/>
    </source>
</evidence>
<keyword evidence="3" id="KW-1185">Reference proteome</keyword>
<feature type="compositionally biased region" description="Polar residues" evidence="1">
    <location>
        <begin position="193"/>
        <end position="204"/>
    </location>
</feature>
<protein>
    <submittedName>
        <fullName evidence="2">Uncharacterized protein</fullName>
    </submittedName>
</protein>
<sequence>MEKRFDEKLEQAEKRFISVFKEHRQDYNKLDIKVFIDSYNEKSLSLNALLEVDKSLMNDPHFLEMIKDVNRFCSDEYCKRVAPIDKIYVFVAGTLKALLRDCISLYSDVYIRKEMIEKAYSWYRDKRRKLLEFRLAVQQQDMIKQQRNSKSSQKHSARGGAPPVSSLPLHNLQNASQQAAEPSATTATATSQRNSTVPTDQPLPSSQASSRYSSSHHLFIPSYEENGTNEQQENLLKYVDKSTKRDKQNAGHPLDPRVISFDVLSKPSNDPKVPFYASEEKKRKAVINHKLKQYCKRNLAKSYDERMSGTYLTSVNTNQSVTDEKTQSARAGESSKSTLIDTHRSQVSSKVLLGASLNLASSQLQNTKDVFSMYADEIKGTGSVEHIMQNWAMYRAKEAEEQIEELEFRDAVHSWRINRARIEEEIQRRLESQWYSSQTGSVVHKIRDYKLPTLIKRDNLLEDSSDEEDERRPRSAASEASRKSVMSRASRASRIEDDETESIADSELMNREESSTFLSPYSTNPCFLKQSDISPDVSEAPSQQQHASTTTTQPIPPLPPKGFTTPKTVDLTSSSPMTPYFVNEFVQIPRSRPATSSISSARNIGPISSATTLARPATSGHATRGHNSLCDSTSQHKVISHNVFELYAKQQQEKNNQKKKRAPSEGKKQAPPAKSGKTTADTKKKPDASIQASSPDQTSKQEQVEEPLGGPPTLQKNIAMDQCEKIKILLSKEGVFIPSSTLRRAIIIPEDRPLEECLKALPKSSSTVVYEDVVEPVKKKKESKKKKKGRRVSSAKGSARN</sequence>
<feature type="region of interest" description="Disordered" evidence="1">
    <location>
        <begin position="776"/>
        <end position="801"/>
    </location>
</feature>
<dbReference type="Proteomes" id="UP000816034">
    <property type="component" value="Unassembled WGS sequence"/>
</dbReference>
<evidence type="ECO:0000313" key="3">
    <source>
        <dbReference type="Proteomes" id="UP000816034"/>
    </source>
</evidence>
<organism evidence="2 3">
    <name type="scientific">Naegleria lovaniensis</name>
    <name type="common">Amoeba</name>
    <dbReference type="NCBI Taxonomy" id="51637"/>
    <lineage>
        <taxon>Eukaryota</taxon>
        <taxon>Discoba</taxon>
        <taxon>Heterolobosea</taxon>
        <taxon>Tetramitia</taxon>
        <taxon>Eutetramitia</taxon>
        <taxon>Vahlkampfiidae</taxon>
        <taxon>Naegleria</taxon>
    </lineage>
</organism>
<feature type="compositionally biased region" description="Polar residues" evidence="1">
    <location>
        <begin position="515"/>
        <end position="525"/>
    </location>
</feature>